<feature type="region of interest" description="Disordered" evidence="1">
    <location>
        <begin position="182"/>
        <end position="220"/>
    </location>
</feature>
<feature type="compositionally biased region" description="Polar residues" evidence="1">
    <location>
        <begin position="40"/>
        <end position="57"/>
    </location>
</feature>
<name>A0A8H5ASJ8_9AGAR</name>
<keyword evidence="3" id="KW-1185">Reference proteome</keyword>
<sequence>MHYYPTFALSSAVFKMFRRLYQSIKNYIRGPPPPKPTEEMVTQNKHSSQGLDSGRLTSSSAVSSEKVKSHCPTHDPTVIRPTAPMTPGLDPKATNPATFTDSLPPPPYVETPRASAGAPLSSARSTPDIDADISHTVNDIMDNTTRLTENIMTNVFSNLAGVTGGINTNAVNNVNYYSNNGTASYKRGPQQGNRSSYSHHTGPTASGKSSQDSSSSDFTFDFGPGAGSSSAFGGNGGIFHQSHGPGGSRNVFIASGGSVMTNCGNTISIVHGTPSTSSSSYS</sequence>
<gene>
    <name evidence="2" type="ORF">D9619_010227</name>
</gene>
<comment type="caution">
    <text evidence="2">The sequence shown here is derived from an EMBL/GenBank/DDBJ whole genome shotgun (WGS) entry which is preliminary data.</text>
</comment>
<feature type="compositionally biased region" description="Polar residues" evidence="1">
    <location>
        <begin position="190"/>
        <end position="204"/>
    </location>
</feature>
<reference evidence="2 3" key="1">
    <citation type="journal article" date="2020" name="ISME J.">
        <title>Uncovering the hidden diversity of litter-decomposition mechanisms in mushroom-forming fungi.</title>
        <authorList>
            <person name="Floudas D."/>
            <person name="Bentzer J."/>
            <person name="Ahren D."/>
            <person name="Johansson T."/>
            <person name="Persson P."/>
            <person name="Tunlid A."/>
        </authorList>
    </citation>
    <scope>NUCLEOTIDE SEQUENCE [LARGE SCALE GENOMIC DNA]</scope>
    <source>
        <strain evidence="2 3">CBS 101986</strain>
    </source>
</reference>
<feature type="compositionally biased region" description="Low complexity" evidence="1">
    <location>
        <begin position="206"/>
        <end position="220"/>
    </location>
</feature>
<feature type="region of interest" description="Disordered" evidence="1">
    <location>
        <begin position="28"/>
        <end position="97"/>
    </location>
</feature>
<evidence type="ECO:0000313" key="3">
    <source>
        <dbReference type="Proteomes" id="UP000567179"/>
    </source>
</evidence>
<evidence type="ECO:0000256" key="1">
    <source>
        <dbReference type="SAM" id="MobiDB-lite"/>
    </source>
</evidence>
<dbReference type="EMBL" id="JAACJJ010000058">
    <property type="protein sequence ID" value="KAF5309931.1"/>
    <property type="molecule type" value="Genomic_DNA"/>
</dbReference>
<accession>A0A8H5ASJ8</accession>
<feature type="region of interest" description="Disordered" evidence="1">
    <location>
        <begin position="111"/>
        <end position="130"/>
    </location>
</feature>
<organism evidence="2 3">
    <name type="scientific">Psilocybe cf. subviscida</name>
    <dbReference type="NCBI Taxonomy" id="2480587"/>
    <lineage>
        <taxon>Eukaryota</taxon>
        <taxon>Fungi</taxon>
        <taxon>Dikarya</taxon>
        <taxon>Basidiomycota</taxon>
        <taxon>Agaricomycotina</taxon>
        <taxon>Agaricomycetes</taxon>
        <taxon>Agaricomycetidae</taxon>
        <taxon>Agaricales</taxon>
        <taxon>Agaricineae</taxon>
        <taxon>Strophariaceae</taxon>
        <taxon>Psilocybe</taxon>
    </lineage>
</organism>
<dbReference type="AlphaFoldDB" id="A0A8H5ASJ8"/>
<evidence type="ECO:0000313" key="2">
    <source>
        <dbReference type="EMBL" id="KAF5309931.1"/>
    </source>
</evidence>
<dbReference type="Proteomes" id="UP000567179">
    <property type="component" value="Unassembled WGS sequence"/>
</dbReference>
<proteinExistence type="predicted"/>
<protein>
    <submittedName>
        <fullName evidence="2">Uncharacterized protein</fullName>
    </submittedName>
</protein>